<organism evidence="9 10">
    <name type="scientific">Pseudobacteriovorax antillogorgiicola</name>
    <dbReference type="NCBI Taxonomy" id="1513793"/>
    <lineage>
        <taxon>Bacteria</taxon>
        <taxon>Pseudomonadati</taxon>
        <taxon>Bdellovibrionota</taxon>
        <taxon>Oligoflexia</taxon>
        <taxon>Oligoflexales</taxon>
        <taxon>Pseudobacteriovoracaceae</taxon>
        <taxon>Pseudobacteriovorax</taxon>
    </lineage>
</organism>
<evidence type="ECO:0000256" key="1">
    <source>
        <dbReference type="ARBA" id="ARBA00005641"/>
    </source>
</evidence>
<dbReference type="GO" id="GO:0030245">
    <property type="term" value="P:cellulose catabolic process"/>
    <property type="evidence" value="ECO:0007669"/>
    <property type="project" value="UniProtKB-KW"/>
</dbReference>
<name>A0A1Y6B9K8_9BACT</name>
<dbReference type="Proteomes" id="UP000192907">
    <property type="component" value="Unassembled WGS sequence"/>
</dbReference>
<dbReference type="SUPFAM" id="SSF51445">
    <property type="entry name" value="(Trans)glycosidases"/>
    <property type="match status" value="1"/>
</dbReference>
<evidence type="ECO:0000256" key="2">
    <source>
        <dbReference type="ARBA" id="ARBA00022801"/>
    </source>
</evidence>
<evidence type="ECO:0000256" key="3">
    <source>
        <dbReference type="ARBA" id="ARBA00023001"/>
    </source>
</evidence>
<dbReference type="OrthoDB" id="9800955at2"/>
<evidence type="ECO:0000259" key="8">
    <source>
        <dbReference type="Pfam" id="PF00150"/>
    </source>
</evidence>
<keyword evidence="6" id="KW-0624">Polysaccharide degradation</keyword>
<dbReference type="PANTHER" id="PTHR31297">
    <property type="entry name" value="GLUCAN ENDO-1,6-BETA-GLUCOSIDASE B"/>
    <property type="match status" value="1"/>
</dbReference>
<dbReference type="GO" id="GO:0009986">
    <property type="term" value="C:cell surface"/>
    <property type="evidence" value="ECO:0007669"/>
    <property type="project" value="TreeGrafter"/>
</dbReference>
<evidence type="ECO:0000256" key="5">
    <source>
        <dbReference type="ARBA" id="ARBA00023295"/>
    </source>
</evidence>
<dbReference type="RefSeq" id="WP_132316225.1">
    <property type="nucleotide sequence ID" value="NZ_FWZT01000003.1"/>
</dbReference>
<dbReference type="GO" id="GO:0008422">
    <property type="term" value="F:beta-glucosidase activity"/>
    <property type="evidence" value="ECO:0007669"/>
    <property type="project" value="TreeGrafter"/>
</dbReference>
<dbReference type="InterPro" id="IPR001547">
    <property type="entry name" value="Glyco_hydro_5"/>
</dbReference>
<sequence length="398" mass="44186">MEFRLGISILASVACFLGAKSSEAFAYQGIGSEKHVMSFAQKTDPLVRQSLSGLAAAKAMGRGFNLGNTFDAYGKGSNWRRHDAAFTKSLIDQYVSRGFTNVRIPITWLENHENGTLALPGGGLNRSLGRFKDLKATIDYALSKGLWVIINAHHELWLKKGYDGSEAMRNRFYGLWSDIAWEFKDYSSKLVFHILNEPEGRLGDFNGGASPYDGKSQQWTRDLNLAAYEAIRATGGMNAQRLVMVSPNAQGNHAMLRYVYPLISSLPGGGQDPFVMVAVHSYDPWRFCGPEGNNGYYRSNLAKLTADIRNGFQNVLAWKGYGRVGIYYGEYGVGRYQQASRAEPVVKEYYRLMTQGIIDLGLGGAVWDDGGWFRVVDDSRIGKGDAFVFGLDRAILNR</sequence>
<dbReference type="AlphaFoldDB" id="A0A1Y6B9K8"/>
<keyword evidence="10" id="KW-1185">Reference proteome</keyword>
<dbReference type="EMBL" id="FWZT01000003">
    <property type="protein sequence ID" value="SMF00221.1"/>
    <property type="molecule type" value="Genomic_DNA"/>
</dbReference>
<reference evidence="10" key="1">
    <citation type="submission" date="2017-04" db="EMBL/GenBank/DDBJ databases">
        <authorList>
            <person name="Varghese N."/>
            <person name="Submissions S."/>
        </authorList>
    </citation>
    <scope>NUCLEOTIDE SEQUENCE [LARGE SCALE GENOMIC DNA]</scope>
    <source>
        <strain evidence="10">RKEM611</strain>
    </source>
</reference>
<evidence type="ECO:0000313" key="10">
    <source>
        <dbReference type="Proteomes" id="UP000192907"/>
    </source>
</evidence>
<accession>A0A1Y6B9K8</accession>
<comment type="similarity">
    <text evidence="1 7">Belongs to the glycosyl hydrolase 5 (cellulase A) family.</text>
</comment>
<dbReference type="InterPro" id="IPR017853">
    <property type="entry name" value="GH"/>
</dbReference>
<keyword evidence="2 7" id="KW-0378">Hydrolase</keyword>
<dbReference type="GO" id="GO:0005576">
    <property type="term" value="C:extracellular region"/>
    <property type="evidence" value="ECO:0007669"/>
    <property type="project" value="TreeGrafter"/>
</dbReference>
<proteinExistence type="inferred from homology"/>
<protein>
    <submittedName>
        <fullName evidence="9">Aryl-phospho-beta-D-glucosidase BglC, GH1 family</fullName>
    </submittedName>
</protein>
<evidence type="ECO:0000313" key="9">
    <source>
        <dbReference type="EMBL" id="SMF00221.1"/>
    </source>
</evidence>
<dbReference type="STRING" id="1513793.SAMN06296036_10384"/>
<dbReference type="InterPro" id="IPR050386">
    <property type="entry name" value="Glycosyl_hydrolase_5"/>
</dbReference>
<evidence type="ECO:0000256" key="7">
    <source>
        <dbReference type="RuleBase" id="RU361153"/>
    </source>
</evidence>
<feature type="domain" description="Glycoside hydrolase family 5" evidence="8">
    <location>
        <begin position="77"/>
        <end position="353"/>
    </location>
</feature>
<dbReference type="Pfam" id="PF00150">
    <property type="entry name" value="Cellulase"/>
    <property type="match status" value="1"/>
</dbReference>
<keyword evidence="3" id="KW-0136">Cellulose degradation</keyword>
<evidence type="ECO:0000256" key="6">
    <source>
        <dbReference type="ARBA" id="ARBA00023326"/>
    </source>
</evidence>
<gene>
    <name evidence="9" type="ORF">SAMN06296036_10384</name>
</gene>
<evidence type="ECO:0000256" key="4">
    <source>
        <dbReference type="ARBA" id="ARBA00023277"/>
    </source>
</evidence>
<dbReference type="PROSITE" id="PS51257">
    <property type="entry name" value="PROKAR_LIPOPROTEIN"/>
    <property type="match status" value="1"/>
</dbReference>
<dbReference type="Gene3D" id="3.20.20.80">
    <property type="entry name" value="Glycosidases"/>
    <property type="match status" value="1"/>
</dbReference>
<keyword evidence="5 7" id="KW-0326">Glycosidase</keyword>
<keyword evidence="4" id="KW-0119">Carbohydrate metabolism</keyword>
<dbReference type="PANTHER" id="PTHR31297:SF41">
    <property type="entry name" value="ENDOGLUCANASE, PUTATIVE (AFU_ORTHOLOGUE AFUA_5G01830)-RELATED"/>
    <property type="match status" value="1"/>
</dbReference>